<organism evidence="1 2">
    <name type="scientific">Cichorium intybus</name>
    <name type="common">Chicory</name>
    <dbReference type="NCBI Taxonomy" id="13427"/>
    <lineage>
        <taxon>Eukaryota</taxon>
        <taxon>Viridiplantae</taxon>
        <taxon>Streptophyta</taxon>
        <taxon>Embryophyta</taxon>
        <taxon>Tracheophyta</taxon>
        <taxon>Spermatophyta</taxon>
        <taxon>Magnoliopsida</taxon>
        <taxon>eudicotyledons</taxon>
        <taxon>Gunneridae</taxon>
        <taxon>Pentapetalae</taxon>
        <taxon>asterids</taxon>
        <taxon>campanulids</taxon>
        <taxon>Asterales</taxon>
        <taxon>Asteraceae</taxon>
        <taxon>Cichorioideae</taxon>
        <taxon>Cichorieae</taxon>
        <taxon>Cichoriinae</taxon>
        <taxon>Cichorium</taxon>
    </lineage>
</organism>
<gene>
    <name evidence="1" type="ORF">L2E82_05152</name>
</gene>
<name>A0ACB9H6K0_CICIN</name>
<protein>
    <submittedName>
        <fullName evidence="1">Uncharacterized protein</fullName>
    </submittedName>
</protein>
<keyword evidence="2" id="KW-1185">Reference proteome</keyword>
<accession>A0ACB9H6K0</accession>
<evidence type="ECO:0000313" key="2">
    <source>
        <dbReference type="Proteomes" id="UP001055811"/>
    </source>
</evidence>
<reference evidence="1 2" key="2">
    <citation type="journal article" date="2022" name="Mol. Ecol. Resour.">
        <title>The genomes of chicory, endive, great burdock and yacon provide insights into Asteraceae paleo-polyploidization history and plant inulin production.</title>
        <authorList>
            <person name="Fan W."/>
            <person name="Wang S."/>
            <person name="Wang H."/>
            <person name="Wang A."/>
            <person name="Jiang F."/>
            <person name="Liu H."/>
            <person name="Zhao H."/>
            <person name="Xu D."/>
            <person name="Zhang Y."/>
        </authorList>
    </citation>
    <scope>NUCLEOTIDE SEQUENCE [LARGE SCALE GENOMIC DNA]</scope>
    <source>
        <strain evidence="2">cv. Punajuju</strain>
        <tissue evidence="1">Leaves</tissue>
    </source>
</reference>
<dbReference type="EMBL" id="CM042009">
    <property type="protein sequence ID" value="KAI3791384.1"/>
    <property type="molecule type" value="Genomic_DNA"/>
</dbReference>
<dbReference type="Proteomes" id="UP001055811">
    <property type="component" value="Linkage Group LG01"/>
</dbReference>
<comment type="caution">
    <text evidence="1">The sequence shown here is derived from an EMBL/GenBank/DDBJ whole genome shotgun (WGS) entry which is preliminary data.</text>
</comment>
<sequence>MNGSASRANALTPDQKGTKFIQFTYVSLSLENMLLCDVMFWGADTQSDMACQQNRELFSIYEAIPYSSGQSALPYVAGAF</sequence>
<proteinExistence type="predicted"/>
<evidence type="ECO:0000313" key="1">
    <source>
        <dbReference type="EMBL" id="KAI3791384.1"/>
    </source>
</evidence>
<reference evidence="2" key="1">
    <citation type="journal article" date="2022" name="Mol. Ecol. Resour.">
        <title>The genomes of chicory, endive, great burdock and yacon provide insights into Asteraceae palaeo-polyploidization history and plant inulin production.</title>
        <authorList>
            <person name="Fan W."/>
            <person name="Wang S."/>
            <person name="Wang H."/>
            <person name="Wang A."/>
            <person name="Jiang F."/>
            <person name="Liu H."/>
            <person name="Zhao H."/>
            <person name="Xu D."/>
            <person name="Zhang Y."/>
        </authorList>
    </citation>
    <scope>NUCLEOTIDE SEQUENCE [LARGE SCALE GENOMIC DNA]</scope>
    <source>
        <strain evidence="2">cv. Punajuju</strain>
    </source>
</reference>